<feature type="chain" id="PRO_5004636486" evidence="1">
    <location>
        <begin position="22"/>
        <end position="312"/>
    </location>
</feature>
<keyword evidence="1" id="KW-0732">Signal</keyword>
<reference evidence="3" key="1">
    <citation type="journal article" date="2013" name="Genome Announc.">
        <title>Draft Genome Sequence of Loktanella cinnabarina LL-001T, Isolated from Deep-Sea Floor Sediment.</title>
        <authorList>
            <person name="Nishi S."/>
            <person name="Tsubouchi T."/>
            <person name="Takaki Y."/>
            <person name="Koyanagi R."/>
            <person name="Satoh N."/>
            <person name="Maruyama T."/>
            <person name="Hatada Y."/>
        </authorList>
    </citation>
    <scope>NUCLEOTIDE SEQUENCE [LARGE SCALE GENOMIC DNA]</scope>
    <source>
        <strain evidence="3">LL-001</strain>
    </source>
</reference>
<accession>U2YK79</accession>
<name>U2YK79_9RHOB</name>
<dbReference type="Proteomes" id="UP000016566">
    <property type="component" value="Unassembled WGS sequence"/>
</dbReference>
<feature type="domain" description="Extensin-like C-terminal" evidence="2">
    <location>
        <begin position="159"/>
        <end position="312"/>
    </location>
</feature>
<protein>
    <submittedName>
        <fullName evidence="3">Extensin-like protein</fullName>
    </submittedName>
</protein>
<dbReference type="EMBL" id="BATB01000012">
    <property type="protein sequence ID" value="GAD55316.1"/>
    <property type="molecule type" value="Genomic_DNA"/>
</dbReference>
<keyword evidence="4" id="KW-1185">Reference proteome</keyword>
<dbReference type="Pfam" id="PF06904">
    <property type="entry name" value="Extensin-like_C"/>
    <property type="match status" value="1"/>
</dbReference>
<feature type="signal peptide" evidence="1">
    <location>
        <begin position="1"/>
        <end position="21"/>
    </location>
</feature>
<evidence type="ECO:0000259" key="2">
    <source>
        <dbReference type="Pfam" id="PF06904"/>
    </source>
</evidence>
<comment type="caution">
    <text evidence="3">The sequence shown here is derived from an EMBL/GenBank/DDBJ whole genome shotgun (WGS) entry which is preliminary data.</text>
</comment>
<dbReference type="InterPro" id="IPR009683">
    <property type="entry name" value="Extensin-like_C"/>
</dbReference>
<evidence type="ECO:0000313" key="3">
    <source>
        <dbReference type="EMBL" id="GAD55316.1"/>
    </source>
</evidence>
<sequence length="312" mass="31523">MSRAGWPLAALLLAWPVVLPAQDLAPETATRPVGRVAETVPEIPADASAEIPVAELAGATGQPLTVSRPRARLASTAAPASVPADAPEPVPPAAVIASASPEAVTTASRPEERPAAIAASLARSQAVSAPAVRTPPPADAAGALCGVPGLEGARIAPVNGAGACGIEAPVRITAVHGVKVLPVAVVDCDTARALAEWVGQSAKPALSATGGGLAVLRTAGSYVCRSRNNEQGAQLSEHAFGRAIDITALGLRDGRQVSVQSDWNSRGAGPALRDLHKAACGPFGTVLGPDANAAHRDHFHFDTASNRSPYCR</sequence>
<gene>
    <name evidence="3" type="ORF">MBELCI_1368</name>
</gene>
<organism evidence="3 4">
    <name type="scientific">Limimaricola cinnabarinus LL-001</name>
    <dbReference type="NCBI Taxonomy" id="1337093"/>
    <lineage>
        <taxon>Bacteria</taxon>
        <taxon>Pseudomonadati</taxon>
        <taxon>Pseudomonadota</taxon>
        <taxon>Alphaproteobacteria</taxon>
        <taxon>Rhodobacterales</taxon>
        <taxon>Paracoccaceae</taxon>
        <taxon>Limimaricola</taxon>
    </lineage>
</organism>
<dbReference type="STRING" id="1337093.MBELCI_1368"/>
<dbReference type="eggNOG" id="COG3921">
    <property type="taxonomic scope" value="Bacteria"/>
</dbReference>
<evidence type="ECO:0000256" key="1">
    <source>
        <dbReference type="SAM" id="SignalP"/>
    </source>
</evidence>
<evidence type="ECO:0000313" key="4">
    <source>
        <dbReference type="Proteomes" id="UP000016566"/>
    </source>
</evidence>
<proteinExistence type="predicted"/>
<dbReference type="AlphaFoldDB" id="U2YK79"/>